<dbReference type="Pfam" id="PF13649">
    <property type="entry name" value="Methyltransf_25"/>
    <property type="match status" value="1"/>
</dbReference>
<evidence type="ECO:0000256" key="1">
    <source>
        <dbReference type="ARBA" id="ARBA00022679"/>
    </source>
</evidence>
<dbReference type="EMBL" id="CAEZWU010000032">
    <property type="protein sequence ID" value="CAB4661979.1"/>
    <property type="molecule type" value="Genomic_DNA"/>
</dbReference>
<dbReference type="InterPro" id="IPR041698">
    <property type="entry name" value="Methyltransf_25"/>
</dbReference>
<keyword evidence="1" id="KW-0808">Transferase</keyword>
<protein>
    <submittedName>
        <fullName evidence="4">Unannotated protein</fullName>
    </submittedName>
</protein>
<dbReference type="PANTHER" id="PTHR43861">
    <property type="entry name" value="TRANS-ACONITATE 2-METHYLTRANSFERASE-RELATED"/>
    <property type="match status" value="1"/>
</dbReference>
<evidence type="ECO:0000313" key="4">
    <source>
        <dbReference type="EMBL" id="CAB4661979.1"/>
    </source>
</evidence>
<sequence length="210" mass="23717">MSFFLKDKFLEISNVYTKLTGFLLGANTYETLINDFIQPTPGCSVLDVGCGPATILDLLHDVNYIGLDHNPNYIATATKKYGSKGTFICAGVDKLNDYGLKTFDRIIILGVMHHLDDAQLTELMISLKDRLNIGGVLITFDGAYEDNQNLIAKFLAKNDRGKFVRSKEQYLKFIEMSFKVQQADLRHELLRVPYTHLLTRSTTLGSHKEF</sequence>
<dbReference type="Gene3D" id="3.40.50.150">
    <property type="entry name" value="Vaccinia Virus protein VP39"/>
    <property type="match status" value="1"/>
</dbReference>
<dbReference type="EMBL" id="CAEZSE010000050">
    <property type="protein sequence ID" value="CAB4532650.1"/>
    <property type="molecule type" value="Genomic_DNA"/>
</dbReference>
<gene>
    <name evidence="3" type="ORF">UFOPK1353_00433</name>
    <name evidence="4" type="ORF">UFOPK2292_00320</name>
</gene>
<dbReference type="SUPFAM" id="SSF53335">
    <property type="entry name" value="S-adenosyl-L-methionine-dependent methyltransferases"/>
    <property type="match status" value="1"/>
</dbReference>
<dbReference type="AlphaFoldDB" id="A0A6J6LMK0"/>
<reference evidence="4" key="1">
    <citation type="submission" date="2020-05" db="EMBL/GenBank/DDBJ databases">
        <authorList>
            <person name="Chiriac C."/>
            <person name="Salcher M."/>
            <person name="Ghai R."/>
            <person name="Kavagutti S V."/>
        </authorList>
    </citation>
    <scope>NUCLEOTIDE SEQUENCE</scope>
</reference>
<evidence type="ECO:0000259" key="2">
    <source>
        <dbReference type="Pfam" id="PF13649"/>
    </source>
</evidence>
<dbReference type="CDD" id="cd02440">
    <property type="entry name" value="AdoMet_MTases"/>
    <property type="match status" value="1"/>
</dbReference>
<feature type="domain" description="Methyltransferase" evidence="2">
    <location>
        <begin position="45"/>
        <end position="135"/>
    </location>
</feature>
<evidence type="ECO:0000313" key="3">
    <source>
        <dbReference type="EMBL" id="CAB4532650.1"/>
    </source>
</evidence>
<proteinExistence type="predicted"/>
<dbReference type="InterPro" id="IPR029063">
    <property type="entry name" value="SAM-dependent_MTases_sf"/>
</dbReference>
<accession>A0A6J6LMK0</accession>
<name>A0A6J6LMK0_9ZZZZ</name>
<organism evidence="4">
    <name type="scientific">freshwater metagenome</name>
    <dbReference type="NCBI Taxonomy" id="449393"/>
    <lineage>
        <taxon>unclassified sequences</taxon>
        <taxon>metagenomes</taxon>
        <taxon>ecological metagenomes</taxon>
    </lineage>
</organism>
<dbReference type="GO" id="GO:0016740">
    <property type="term" value="F:transferase activity"/>
    <property type="evidence" value="ECO:0007669"/>
    <property type="project" value="UniProtKB-KW"/>
</dbReference>